<feature type="transmembrane region" description="Helical" evidence="1">
    <location>
        <begin position="28"/>
        <end position="45"/>
    </location>
</feature>
<evidence type="ECO:0000256" key="1">
    <source>
        <dbReference type="SAM" id="Phobius"/>
    </source>
</evidence>
<dbReference type="STRING" id="183.GCA_002009735_01763"/>
<feature type="transmembrane region" description="Helical" evidence="1">
    <location>
        <begin position="138"/>
        <end position="160"/>
    </location>
</feature>
<feature type="transmembrane region" description="Helical" evidence="1">
    <location>
        <begin position="57"/>
        <end position="80"/>
    </location>
</feature>
<evidence type="ECO:0000313" key="2">
    <source>
        <dbReference type="EMBL" id="EHQ05691.1"/>
    </source>
</evidence>
<gene>
    <name evidence="2" type="ORF">Lepil_0991</name>
</gene>
<dbReference type="Proteomes" id="UP000005737">
    <property type="component" value="Unassembled WGS sequence"/>
</dbReference>
<keyword evidence="3" id="KW-1185">Reference proteome</keyword>
<feature type="transmembrane region" description="Helical" evidence="1">
    <location>
        <begin position="86"/>
        <end position="107"/>
    </location>
</feature>
<dbReference type="AlphaFoldDB" id="H2CFM6"/>
<reference evidence="2 3" key="1">
    <citation type="submission" date="2011-10" db="EMBL/GenBank/DDBJ databases">
        <title>The Improved High-Quality Draft genome of Leptonema illini DSM 21528.</title>
        <authorList>
            <consortium name="US DOE Joint Genome Institute (JGI-PGF)"/>
            <person name="Lucas S."/>
            <person name="Copeland A."/>
            <person name="Lapidus A."/>
            <person name="Glavina del Rio T."/>
            <person name="Dalin E."/>
            <person name="Tice H."/>
            <person name="Bruce D."/>
            <person name="Goodwin L."/>
            <person name="Pitluck S."/>
            <person name="Peters L."/>
            <person name="Mikhailova N."/>
            <person name="Held B."/>
            <person name="Kyrpides N."/>
            <person name="Mavromatis K."/>
            <person name="Ivanova N."/>
            <person name="Markowitz V."/>
            <person name="Cheng J.-F."/>
            <person name="Hugenholtz P."/>
            <person name="Woyke T."/>
            <person name="Wu D."/>
            <person name="Gronow S."/>
            <person name="Wellnitz S."/>
            <person name="Brambilla E.-M."/>
            <person name="Klenk H.-P."/>
            <person name="Eisen J.A."/>
        </authorList>
    </citation>
    <scope>NUCLEOTIDE SEQUENCE [LARGE SCALE GENOMIC DNA]</scope>
    <source>
        <strain evidence="2 3">DSM 21528</strain>
    </source>
</reference>
<feature type="transmembrane region" description="Helical" evidence="1">
    <location>
        <begin position="207"/>
        <end position="226"/>
    </location>
</feature>
<keyword evidence="1" id="KW-0812">Transmembrane</keyword>
<feature type="transmembrane region" description="Helical" evidence="1">
    <location>
        <begin position="114"/>
        <end position="132"/>
    </location>
</feature>
<feature type="transmembrane region" description="Helical" evidence="1">
    <location>
        <begin position="167"/>
        <end position="187"/>
    </location>
</feature>
<keyword evidence="1" id="KW-0472">Membrane</keyword>
<proteinExistence type="predicted"/>
<dbReference type="EMBL" id="JH597773">
    <property type="protein sequence ID" value="EHQ05691.1"/>
    <property type="molecule type" value="Genomic_DNA"/>
</dbReference>
<dbReference type="RefSeq" id="WP_002770575.1">
    <property type="nucleotide sequence ID" value="NZ_JH597773.1"/>
</dbReference>
<feature type="transmembrane region" description="Helical" evidence="1">
    <location>
        <begin position="233"/>
        <end position="250"/>
    </location>
</feature>
<organism evidence="2 3">
    <name type="scientific">Leptonema illini DSM 21528</name>
    <dbReference type="NCBI Taxonomy" id="929563"/>
    <lineage>
        <taxon>Bacteria</taxon>
        <taxon>Pseudomonadati</taxon>
        <taxon>Spirochaetota</taxon>
        <taxon>Spirochaetia</taxon>
        <taxon>Leptospirales</taxon>
        <taxon>Leptospiraceae</taxon>
        <taxon>Leptonema</taxon>
    </lineage>
</organism>
<evidence type="ECO:0000313" key="3">
    <source>
        <dbReference type="Proteomes" id="UP000005737"/>
    </source>
</evidence>
<dbReference type="HOGENOM" id="CLU_358177_0_0_12"/>
<protein>
    <submittedName>
        <fullName evidence="2">Uncharacterized protein</fullName>
    </submittedName>
</protein>
<keyword evidence="1" id="KW-1133">Transmembrane helix</keyword>
<sequence>MNHLMILAGVAMTVPVSASIGQVGGVHLLVCTLMIPAIDAMLQAFKPEQTKMNRWWLLLSAAAVILPVIGLTLLAAYATIANQDDVKQIAVVLPPPLIAIGFFFLFVRSSEAMRLGAFLSAVATVIIADIALKQSSPYATGFALIFASFGFGISLIELLAVKTKPSLIRNLLLHLLVIGGLTAADLYRGEWIRGVGWISALMPPAGAFLFGVALYLIVSVLAARAWSHRLQQISAGAALAVGIALIAVSLSQPRSFFRPFEQIAHGVLLSHNAKISAVRDYRQPAEGANLVPVANEAWLTFDGVQEINEEYGHRKYYRILCDAASQALCQGSENVFVPADVVYEGEASGGLVYSEDLEEKRVWLVKSAEEAERARNTRGFLERRLADPSKISKETMHRDFFVLWFQHRPETSQKLELILDLITFHSDLTDSPRYAGVQAVYAAYRGKQILNDELSALLLPGAKSNISRAVEDFPFSESSWSGLAQSFNRQPFEVKREILQSVFKEEGGYDPGIEGRAFGFAKRCSTCTGRSYTVLTLDGKLTEAILLERKPASGTEPVEPDAPVSNIKAVAEYDSLYFTIEMPDSELVLKPMRMPDYLLRGGPAISQHAVTAPTVAAEMRTYLDGKSLKEYKRDLIKIAIRNFQGGYNKEKGKMVYKLDMMQPQGFWIAHAVVSRHPSLTRESDWKGGFVDRSFGVSDYFYACEELPGPISVEWYKPQASEFRLVAYNTCMGNVDEVCFSEYGSTVFTLSFRPADMLADDPAVQFEVEGIPGNCSFLERLMN</sequence>
<accession>H2CFM6</accession>
<name>H2CFM6_9LEPT</name>